<evidence type="ECO:0000313" key="2">
    <source>
        <dbReference type="EMBL" id="CAI6375257.1"/>
    </source>
</evidence>
<keyword evidence="3" id="KW-1185">Reference proteome</keyword>
<proteinExistence type="predicted"/>
<dbReference type="AlphaFoldDB" id="A0AAV0Y565"/>
<feature type="region of interest" description="Disordered" evidence="1">
    <location>
        <begin position="1"/>
        <end position="49"/>
    </location>
</feature>
<gene>
    <name evidence="2" type="ORF">MEUPH1_LOCUS28781</name>
</gene>
<dbReference type="Proteomes" id="UP001160148">
    <property type="component" value="Unassembled WGS sequence"/>
</dbReference>
<name>A0AAV0Y565_9HEMI</name>
<dbReference type="EMBL" id="CARXXK010001295">
    <property type="protein sequence ID" value="CAI6375257.1"/>
    <property type="molecule type" value="Genomic_DNA"/>
</dbReference>
<organism evidence="2 3">
    <name type="scientific">Macrosiphum euphorbiae</name>
    <name type="common">potato aphid</name>
    <dbReference type="NCBI Taxonomy" id="13131"/>
    <lineage>
        <taxon>Eukaryota</taxon>
        <taxon>Metazoa</taxon>
        <taxon>Ecdysozoa</taxon>
        <taxon>Arthropoda</taxon>
        <taxon>Hexapoda</taxon>
        <taxon>Insecta</taxon>
        <taxon>Pterygota</taxon>
        <taxon>Neoptera</taxon>
        <taxon>Paraneoptera</taxon>
        <taxon>Hemiptera</taxon>
        <taxon>Sternorrhyncha</taxon>
        <taxon>Aphidomorpha</taxon>
        <taxon>Aphidoidea</taxon>
        <taxon>Aphididae</taxon>
        <taxon>Macrosiphini</taxon>
        <taxon>Macrosiphum</taxon>
    </lineage>
</organism>
<reference evidence="2 3" key="1">
    <citation type="submission" date="2023-01" db="EMBL/GenBank/DDBJ databases">
        <authorList>
            <person name="Whitehead M."/>
        </authorList>
    </citation>
    <scope>NUCLEOTIDE SEQUENCE [LARGE SCALE GENOMIC DNA]</scope>
</reference>
<feature type="compositionally biased region" description="Polar residues" evidence="1">
    <location>
        <begin position="16"/>
        <end position="27"/>
    </location>
</feature>
<accession>A0AAV0Y565</accession>
<protein>
    <submittedName>
        <fullName evidence="2">Uncharacterized protein</fullName>
    </submittedName>
</protein>
<evidence type="ECO:0000256" key="1">
    <source>
        <dbReference type="SAM" id="MobiDB-lite"/>
    </source>
</evidence>
<evidence type="ECO:0000313" key="3">
    <source>
        <dbReference type="Proteomes" id="UP001160148"/>
    </source>
</evidence>
<sequence length="101" mass="11461">MNNNDLDSDLSNYNNEQNTSASQADNRNISEDLSDLNIQSTSTSEANEEFNIEEAIEDLQIIMYELTIVLEIIAGINTIEKFNDVLKYTFSYSIINTLITE</sequence>
<comment type="caution">
    <text evidence="2">The sequence shown here is derived from an EMBL/GenBank/DDBJ whole genome shotgun (WGS) entry which is preliminary data.</text>
</comment>
<feature type="compositionally biased region" description="Low complexity" evidence="1">
    <location>
        <begin position="1"/>
        <end position="15"/>
    </location>
</feature>